<dbReference type="EMBL" id="BMFP01000002">
    <property type="protein sequence ID" value="GGG10253.1"/>
    <property type="molecule type" value="Genomic_DNA"/>
</dbReference>
<keyword evidence="3" id="KW-1185">Reference proteome</keyword>
<feature type="chain" id="PRO_5045236233" description="YD repeat-containing protein" evidence="1">
    <location>
        <begin position="19"/>
        <end position="311"/>
    </location>
</feature>
<organism evidence="2 3">
    <name type="scientific">Pontibacter amylolyticus</name>
    <dbReference type="NCBI Taxonomy" id="1424080"/>
    <lineage>
        <taxon>Bacteria</taxon>
        <taxon>Pseudomonadati</taxon>
        <taxon>Bacteroidota</taxon>
        <taxon>Cytophagia</taxon>
        <taxon>Cytophagales</taxon>
        <taxon>Hymenobacteraceae</taxon>
        <taxon>Pontibacter</taxon>
    </lineage>
</organism>
<comment type="caution">
    <text evidence="2">The sequence shown here is derived from an EMBL/GenBank/DDBJ whole genome shotgun (WGS) entry which is preliminary data.</text>
</comment>
<dbReference type="PROSITE" id="PS51257">
    <property type="entry name" value="PROKAR_LIPOPROTEIN"/>
    <property type="match status" value="1"/>
</dbReference>
<evidence type="ECO:0000256" key="1">
    <source>
        <dbReference type="SAM" id="SignalP"/>
    </source>
</evidence>
<evidence type="ECO:0000313" key="3">
    <source>
        <dbReference type="Proteomes" id="UP000634043"/>
    </source>
</evidence>
<protein>
    <recommendedName>
        <fullName evidence="4">YD repeat-containing protein</fullName>
    </recommendedName>
</protein>
<accession>A0ABQ1W3K4</accession>
<name>A0ABQ1W3K4_9BACT</name>
<evidence type="ECO:0008006" key="4">
    <source>
        <dbReference type="Google" id="ProtNLM"/>
    </source>
</evidence>
<evidence type="ECO:0000313" key="2">
    <source>
        <dbReference type="EMBL" id="GGG10253.1"/>
    </source>
</evidence>
<feature type="signal peptide" evidence="1">
    <location>
        <begin position="1"/>
        <end position="18"/>
    </location>
</feature>
<gene>
    <name evidence="2" type="ORF">GCM10011323_13520</name>
</gene>
<keyword evidence="1" id="KW-0732">Signal</keyword>
<dbReference type="RefSeq" id="WP_188500760.1">
    <property type="nucleotide sequence ID" value="NZ_BMFP01000002.1"/>
</dbReference>
<reference evidence="3" key="1">
    <citation type="journal article" date="2019" name="Int. J. Syst. Evol. Microbiol.">
        <title>The Global Catalogue of Microorganisms (GCM) 10K type strain sequencing project: providing services to taxonomists for standard genome sequencing and annotation.</title>
        <authorList>
            <consortium name="The Broad Institute Genomics Platform"/>
            <consortium name="The Broad Institute Genome Sequencing Center for Infectious Disease"/>
            <person name="Wu L."/>
            <person name="Ma J."/>
        </authorList>
    </citation>
    <scope>NUCLEOTIDE SEQUENCE [LARGE SCALE GENOMIC DNA]</scope>
    <source>
        <strain evidence="3">CGMCC 1.12749</strain>
    </source>
</reference>
<sequence length="311" mass="35428">MKKTVLFILLAGAVSLTACSPTLYPEVDERLTTLPSQPHPYDIEVFFAGEWPQEPYIKLAALETRSGGNVPYAYMIKSLQDKARAYGADGIVIQDKSFIPDVQAGAVTGNLYTTSVGALTGIAIKYKKNLDTNLMPKTQEVEMYDPTTGTYQPLINLAYWPDGELKAKEELHDNAAFIYSNYIGSYTLRYLQERGPGWSNRTQEGFVVERELHRDGMLQKHMAFDYDTARRLKQIRIRNVRGASEEINFVYDEAGRLSQRTILRSGKPYIEEEYRYNEAGQAHEVLVYNTNLPEKLPLLRSSYTYYSLEEI</sequence>
<dbReference type="Proteomes" id="UP000634043">
    <property type="component" value="Unassembled WGS sequence"/>
</dbReference>
<proteinExistence type="predicted"/>